<dbReference type="Proteomes" id="UP000838763">
    <property type="component" value="Unassembled WGS sequence"/>
</dbReference>
<organism evidence="2 3">
    <name type="scientific">Parascedosporium putredinis</name>
    <dbReference type="NCBI Taxonomy" id="1442378"/>
    <lineage>
        <taxon>Eukaryota</taxon>
        <taxon>Fungi</taxon>
        <taxon>Dikarya</taxon>
        <taxon>Ascomycota</taxon>
        <taxon>Pezizomycotina</taxon>
        <taxon>Sordariomycetes</taxon>
        <taxon>Hypocreomycetidae</taxon>
        <taxon>Microascales</taxon>
        <taxon>Microascaceae</taxon>
        <taxon>Parascedosporium</taxon>
    </lineage>
</organism>
<keyword evidence="3" id="KW-1185">Reference proteome</keyword>
<comment type="caution">
    <text evidence="2">The sequence shown here is derived from an EMBL/GenBank/DDBJ whole genome shotgun (WGS) entry which is preliminary data.</text>
</comment>
<evidence type="ECO:0000313" key="2">
    <source>
        <dbReference type="EMBL" id="CAI4213148.1"/>
    </source>
</evidence>
<proteinExistence type="predicted"/>
<protein>
    <submittedName>
        <fullName evidence="2">Uncharacterized protein</fullName>
    </submittedName>
</protein>
<evidence type="ECO:0000313" key="3">
    <source>
        <dbReference type="Proteomes" id="UP000838763"/>
    </source>
</evidence>
<evidence type="ECO:0000256" key="1">
    <source>
        <dbReference type="SAM" id="MobiDB-lite"/>
    </source>
</evidence>
<accession>A0A9P1M820</accession>
<name>A0A9P1M820_9PEZI</name>
<dbReference type="EMBL" id="CALLCH030000007">
    <property type="protein sequence ID" value="CAI4213148.1"/>
    <property type="molecule type" value="Genomic_DNA"/>
</dbReference>
<feature type="region of interest" description="Disordered" evidence="1">
    <location>
        <begin position="1"/>
        <end position="20"/>
    </location>
</feature>
<reference evidence="2" key="1">
    <citation type="submission" date="2022-11" db="EMBL/GenBank/DDBJ databases">
        <authorList>
            <person name="Scott C."/>
            <person name="Bruce N."/>
        </authorList>
    </citation>
    <scope>NUCLEOTIDE SEQUENCE</scope>
</reference>
<dbReference type="AlphaFoldDB" id="A0A9P1M820"/>
<gene>
    <name evidence="2" type="ORF">PPNO1_LOCUS2898</name>
</gene>
<sequence>MSVVAREQGDETSSYAKGREALKVGATSVAEAVRVAKNSEAITVALASSQKAGGLIGRHRKEPKSKID</sequence>